<dbReference type="InterPro" id="IPR011893">
    <property type="entry name" value="Selenoprotein_Rdx-typ"/>
</dbReference>
<evidence type="ECO:0000313" key="3">
    <source>
        <dbReference type="EMBL" id="OXA50215.1"/>
    </source>
</evidence>
<dbReference type="EMBL" id="LNIX01000009">
    <property type="protein sequence ID" value="OXA50215.1"/>
    <property type="molecule type" value="Genomic_DNA"/>
</dbReference>
<proteinExistence type="predicted"/>
<dbReference type="Pfam" id="PF10262">
    <property type="entry name" value="Rdx"/>
    <property type="match status" value="1"/>
</dbReference>
<accession>A0A226DXL2</accession>
<dbReference type="SUPFAM" id="SSF52833">
    <property type="entry name" value="Thioredoxin-like"/>
    <property type="match status" value="1"/>
</dbReference>
<sequence length="197" mass="22302">MGVGFDGILQAWVLQPDKPPAPPFLLRFLTRLPPKKVDALLFYVEKECEENGFKIGCNKSKEEDRTCCGGQGQQTPNSNRRLPPRQNSSMKKKLKIHVIYCARFKNLRKKLERVFPDQLQITGESTPYISGKFEVRIVNGQFLHSKKNGMGFVDTESKFANLEAGIRHELEGMDQEKVQQSSPATEERKSTTSGLSK</sequence>
<organism evidence="3 4">
    <name type="scientific">Folsomia candida</name>
    <name type="common">Springtail</name>
    <dbReference type="NCBI Taxonomy" id="158441"/>
    <lineage>
        <taxon>Eukaryota</taxon>
        <taxon>Metazoa</taxon>
        <taxon>Ecdysozoa</taxon>
        <taxon>Arthropoda</taxon>
        <taxon>Hexapoda</taxon>
        <taxon>Collembola</taxon>
        <taxon>Entomobryomorpha</taxon>
        <taxon>Isotomoidea</taxon>
        <taxon>Isotomidae</taxon>
        <taxon>Proisotominae</taxon>
        <taxon>Folsomia</taxon>
    </lineage>
</organism>
<keyword evidence="1" id="KW-0676">Redox-active center</keyword>
<evidence type="ECO:0000256" key="1">
    <source>
        <dbReference type="ARBA" id="ARBA00023284"/>
    </source>
</evidence>
<protein>
    <submittedName>
        <fullName evidence="3">Selenoprotein W</fullName>
    </submittedName>
</protein>
<dbReference type="Proteomes" id="UP000198287">
    <property type="component" value="Unassembled WGS sequence"/>
</dbReference>
<evidence type="ECO:0000313" key="4">
    <source>
        <dbReference type="Proteomes" id="UP000198287"/>
    </source>
</evidence>
<dbReference type="NCBIfam" id="TIGR02174">
    <property type="entry name" value="CXXU_selWTH"/>
    <property type="match status" value="1"/>
</dbReference>
<name>A0A226DXL2_FOLCA</name>
<dbReference type="Gene3D" id="3.40.30.10">
    <property type="entry name" value="Glutaredoxin"/>
    <property type="match status" value="1"/>
</dbReference>
<dbReference type="AlphaFoldDB" id="A0A226DXL2"/>
<feature type="compositionally biased region" description="Polar residues" evidence="2">
    <location>
        <begin position="73"/>
        <end position="88"/>
    </location>
</feature>
<feature type="region of interest" description="Disordered" evidence="2">
    <location>
        <begin position="170"/>
        <end position="197"/>
    </location>
</feature>
<comment type="caution">
    <text evidence="3">The sequence shown here is derived from an EMBL/GenBank/DDBJ whole genome shotgun (WGS) entry which is preliminary data.</text>
</comment>
<feature type="region of interest" description="Disordered" evidence="2">
    <location>
        <begin position="61"/>
        <end position="88"/>
    </location>
</feature>
<keyword evidence="4" id="KW-1185">Reference proteome</keyword>
<evidence type="ECO:0000256" key="2">
    <source>
        <dbReference type="SAM" id="MobiDB-lite"/>
    </source>
</evidence>
<reference evidence="3 4" key="1">
    <citation type="submission" date="2015-12" db="EMBL/GenBank/DDBJ databases">
        <title>The genome of Folsomia candida.</title>
        <authorList>
            <person name="Faddeeva A."/>
            <person name="Derks M.F."/>
            <person name="Anvar Y."/>
            <person name="Smit S."/>
            <person name="Van Straalen N."/>
            <person name="Roelofs D."/>
        </authorList>
    </citation>
    <scope>NUCLEOTIDE SEQUENCE [LARGE SCALE GENOMIC DNA]</scope>
    <source>
        <strain evidence="3 4">VU population</strain>
        <tissue evidence="3">Whole body</tissue>
    </source>
</reference>
<gene>
    <name evidence="3" type="ORF">Fcan01_15004</name>
</gene>
<dbReference type="InterPro" id="IPR036249">
    <property type="entry name" value="Thioredoxin-like_sf"/>
</dbReference>